<keyword evidence="2" id="KW-0479">Metal-binding</keyword>
<sequence length="216" mass="25454">MLNRLYELLFHNYGDLKWWPADTPFEVAVGAILTQNTNWNNVEKAIKNLKEADLLNPYGIFESDENYLKELIRPAGFYNQKCERLKILSEFIIKELKGDILNLKKCGLKEAREKLLTLKGIGKETADSILLYALDFKIFVVDAYTLKLFERLGIGKFSNYDECQEHVHKHFRGDVKLYKNFHALIVEHCKRFCKKYPKCVECFFNSKHCFWVEQIN</sequence>
<evidence type="ECO:0000313" key="6">
    <source>
        <dbReference type="EMBL" id="KAA0257969.1"/>
    </source>
</evidence>
<evidence type="ECO:0000256" key="1">
    <source>
        <dbReference type="ARBA" id="ARBA00022485"/>
    </source>
</evidence>
<dbReference type="OrthoDB" id="9802365at2"/>
<dbReference type="PIRSF" id="PIRSF001435">
    <property type="entry name" value="Nth"/>
    <property type="match status" value="1"/>
</dbReference>
<feature type="domain" description="HhH-GPD" evidence="5">
    <location>
        <begin position="33"/>
        <end position="191"/>
    </location>
</feature>
<accession>A0A5A8F3M1</accession>
<dbReference type="AlphaFoldDB" id="A0A5A8F3M1"/>
<name>A0A5A8F3M1_9BACT</name>
<reference evidence="6 7" key="1">
    <citation type="submission" date="2019-06" db="EMBL/GenBank/DDBJ databases">
        <title>Genomic insights into carbon and energy metabolism of Deferribacter autotrophicus revealed new metabolic traits in the phylum Deferribacteres.</title>
        <authorList>
            <person name="Slobodkin A.I."/>
            <person name="Slobodkina G.B."/>
            <person name="Allioux M."/>
            <person name="Alain K."/>
            <person name="Jebbar M."/>
            <person name="Shadrin V."/>
            <person name="Kublanov I.V."/>
            <person name="Toshchakov S.V."/>
            <person name="Bonch-Osmolovskaya E.A."/>
        </authorList>
    </citation>
    <scope>NUCLEOTIDE SEQUENCE [LARGE SCALE GENOMIC DNA]</scope>
    <source>
        <strain evidence="6 7">SL50</strain>
    </source>
</reference>
<evidence type="ECO:0000313" key="7">
    <source>
        <dbReference type="Proteomes" id="UP000322876"/>
    </source>
</evidence>
<dbReference type="InterPro" id="IPR011257">
    <property type="entry name" value="DNA_glycosylase"/>
</dbReference>
<dbReference type="EMBL" id="VFJB01000005">
    <property type="protein sequence ID" value="KAA0257969.1"/>
    <property type="molecule type" value="Genomic_DNA"/>
</dbReference>
<dbReference type="InterPro" id="IPR023170">
    <property type="entry name" value="HhH_base_excis_C"/>
</dbReference>
<dbReference type="GO" id="GO:0006284">
    <property type="term" value="P:base-excision repair"/>
    <property type="evidence" value="ECO:0007669"/>
    <property type="project" value="InterPro"/>
</dbReference>
<dbReference type="Gene3D" id="1.10.1670.10">
    <property type="entry name" value="Helix-hairpin-Helix base-excision DNA repair enzymes (C-terminal)"/>
    <property type="match status" value="1"/>
</dbReference>
<dbReference type="PANTHER" id="PTHR10359">
    <property type="entry name" value="A/G-SPECIFIC ADENINE GLYCOSYLASE/ENDONUCLEASE III"/>
    <property type="match status" value="1"/>
</dbReference>
<dbReference type="SMART" id="SM00478">
    <property type="entry name" value="ENDO3c"/>
    <property type="match status" value="1"/>
</dbReference>
<organism evidence="6 7">
    <name type="scientific">Deferribacter autotrophicus</name>
    <dbReference type="NCBI Taxonomy" id="500465"/>
    <lineage>
        <taxon>Bacteria</taxon>
        <taxon>Pseudomonadati</taxon>
        <taxon>Deferribacterota</taxon>
        <taxon>Deferribacteres</taxon>
        <taxon>Deferribacterales</taxon>
        <taxon>Deferribacteraceae</taxon>
        <taxon>Deferribacter</taxon>
    </lineage>
</organism>
<dbReference type="Gene3D" id="1.10.340.30">
    <property type="entry name" value="Hypothetical protein, domain 2"/>
    <property type="match status" value="1"/>
</dbReference>
<dbReference type="PANTHER" id="PTHR10359:SF19">
    <property type="entry name" value="DNA REPAIR GLYCOSYLASE MJ1434-RELATED"/>
    <property type="match status" value="1"/>
</dbReference>
<evidence type="ECO:0000259" key="5">
    <source>
        <dbReference type="SMART" id="SM00478"/>
    </source>
</evidence>
<evidence type="ECO:0000256" key="3">
    <source>
        <dbReference type="ARBA" id="ARBA00023004"/>
    </source>
</evidence>
<dbReference type="SUPFAM" id="SSF48150">
    <property type="entry name" value="DNA-glycosylase"/>
    <property type="match status" value="1"/>
</dbReference>
<dbReference type="Pfam" id="PF00730">
    <property type="entry name" value="HhH-GPD"/>
    <property type="match status" value="1"/>
</dbReference>
<gene>
    <name evidence="6" type="ORF">FHQ18_06135</name>
</gene>
<dbReference type="GO" id="GO:0046872">
    <property type="term" value="F:metal ion binding"/>
    <property type="evidence" value="ECO:0007669"/>
    <property type="project" value="UniProtKB-KW"/>
</dbReference>
<evidence type="ECO:0000256" key="2">
    <source>
        <dbReference type="ARBA" id="ARBA00022723"/>
    </source>
</evidence>
<comment type="caution">
    <text evidence="6">The sequence shown here is derived from an EMBL/GenBank/DDBJ whole genome shotgun (WGS) entry which is preliminary data.</text>
</comment>
<proteinExistence type="predicted"/>
<keyword evidence="6" id="KW-0378">Hydrolase</keyword>
<keyword evidence="1" id="KW-0004">4Fe-4S</keyword>
<dbReference type="GO" id="GO:0051539">
    <property type="term" value="F:4 iron, 4 sulfur cluster binding"/>
    <property type="evidence" value="ECO:0007669"/>
    <property type="project" value="UniProtKB-KW"/>
</dbReference>
<keyword evidence="3" id="KW-0408">Iron</keyword>
<protein>
    <submittedName>
        <fullName evidence="6">Endonuclease</fullName>
    </submittedName>
</protein>
<dbReference type="GO" id="GO:0004519">
    <property type="term" value="F:endonuclease activity"/>
    <property type="evidence" value="ECO:0007669"/>
    <property type="project" value="UniProtKB-KW"/>
</dbReference>
<dbReference type="Proteomes" id="UP000322876">
    <property type="component" value="Unassembled WGS sequence"/>
</dbReference>
<dbReference type="CDD" id="cd00056">
    <property type="entry name" value="ENDO3c"/>
    <property type="match status" value="1"/>
</dbReference>
<keyword evidence="4" id="KW-0411">Iron-sulfur</keyword>
<keyword evidence="6" id="KW-0255">Endonuclease</keyword>
<dbReference type="RefSeq" id="WP_149266290.1">
    <property type="nucleotide sequence ID" value="NZ_VFJB01000005.1"/>
</dbReference>
<keyword evidence="6" id="KW-0540">Nuclease</keyword>
<keyword evidence="7" id="KW-1185">Reference proteome</keyword>
<evidence type="ECO:0000256" key="4">
    <source>
        <dbReference type="ARBA" id="ARBA00023014"/>
    </source>
</evidence>
<dbReference type="InterPro" id="IPR003265">
    <property type="entry name" value="HhH-GPD_domain"/>
</dbReference>